<reference evidence="2 4" key="2">
    <citation type="submission" date="2023-03" db="EMBL/GenBank/DDBJ databases">
        <authorList>
            <person name="Shen W."/>
            <person name="Cai J."/>
        </authorList>
    </citation>
    <scope>NUCLEOTIDE SEQUENCE [LARGE SCALE GENOMIC DNA]</scope>
    <source>
        <strain evidence="2 4">B516</strain>
    </source>
</reference>
<dbReference type="Proteomes" id="UP001253851">
    <property type="component" value="Unassembled WGS sequence"/>
</dbReference>
<organism evidence="3">
    <name type="scientific">Enterococcus casseliflavus</name>
    <name type="common">Enterococcus flavescens</name>
    <dbReference type="NCBI Taxonomy" id="37734"/>
    <lineage>
        <taxon>Bacteria</taxon>
        <taxon>Bacillati</taxon>
        <taxon>Bacillota</taxon>
        <taxon>Bacilli</taxon>
        <taxon>Lactobacillales</taxon>
        <taxon>Enterococcaceae</taxon>
        <taxon>Enterococcus</taxon>
    </lineage>
</organism>
<accession>A0A6N3FJK7</accession>
<evidence type="ECO:0000259" key="1">
    <source>
        <dbReference type="Pfam" id="PF13474"/>
    </source>
</evidence>
<sequence>MLHGFLPFVGEVPTFLIYIVSEKKGSQFSVSLIHYPYLFAKGSARIHTPEQALEGYIQATNTHDFRQVQPFLGKQAIYYFSDATCRTPMEICQYFENAWDLIKDEHYHISDVQWLHKSAQSAVCLYTYHYEGFLNEEFIEGSGRATNVFEKIEGNWVLVHEHLSSSVTP</sequence>
<dbReference type="InterPro" id="IPR032710">
    <property type="entry name" value="NTF2-like_dom_sf"/>
</dbReference>
<proteinExistence type="predicted"/>
<dbReference type="SUPFAM" id="SSF54427">
    <property type="entry name" value="NTF2-like"/>
    <property type="match status" value="1"/>
</dbReference>
<gene>
    <name evidence="3" type="ORF">ECLFYP2_00422</name>
    <name evidence="2" type="ORF">P7I34_01435</name>
</gene>
<dbReference type="EMBL" id="CACRTX010000016">
    <property type="protein sequence ID" value="VYU52214.1"/>
    <property type="molecule type" value="Genomic_DNA"/>
</dbReference>
<dbReference type="EMBL" id="JARQDZ010000001">
    <property type="protein sequence ID" value="MDT2981305.1"/>
    <property type="molecule type" value="Genomic_DNA"/>
</dbReference>
<protein>
    <submittedName>
        <fullName evidence="2">Nuclear transport factor 2 family protein</fullName>
    </submittedName>
</protein>
<evidence type="ECO:0000313" key="4">
    <source>
        <dbReference type="Proteomes" id="UP001253851"/>
    </source>
</evidence>
<reference evidence="3" key="1">
    <citation type="submission" date="2019-11" db="EMBL/GenBank/DDBJ databases">
        <authorList>
            <person name="Feng L."/>
        </authorList>
    </citation>
    <scope>NUCLEOTIDE SEQUENCE</scope>
    <source>
        <strain evidence="3">ECasseliflavusLFYP2</strain>
    </source>
</reference>
<evidence type="ECO:0000313" key="2">
    <source>
        <dbReference type="EMBL" id="MDT2981305.1"/>
    </source>
</evidence>
<feature type="domain" description="SnoaL-like" evidence="1">
    <location>
        <begin position="50"/>
        <end position="165"/>
    </location>
</feature>
<dbReference type="AlphaFoldDB" id="A0A6N3FJK7"/>
<dbReference type="Gene3D" id="3.10.450.50">
    <property type="match status" value="1"/>
</dbReference>
<name>A0A6N3FJK7_ENTCA</name>
<dbReference type="InterPro" id="IPR037401">
    <property type="entry name" value="SnoaL-like"/>
</dbReference>
<dbReference type="RefSeq" id="WP_228077384.1">
    <property type="nucleotide sequence ID" value="NZ_CACRTX010000016.1"/>
</dbReference>
<evidence type="ECO:0000313" key="3">
    <source>
        <dbReference type="EMBL" id="VYU52214.1"/>
    </source>
</evidence>
<dbReference type="Pfam" id="PF13474">
    <property type="entry name" value="SnoaL_3"/>
    <property type="match status" value="1"/>
</dbReference>